<evidence type="ECO:0000313" key="4">
    <source>
        <dbReference type="WBParaSite" id="L893_g19287.t1"/>
    </source>
</evidence>
<keyword evidence="3" id="KW-1185">Reference proteome</keyword>
<organism evidence="3 4">
    <name type="scientific">Steinernema glaseri</name>
    <dbReference type="NCBI Taxonomy" id="37863"/>
    <lineage>
        <taxon>Eukaryota</taxon>
        <taxon>Metazoa</taxon>
        <taxon>Ecdysozoa</taxon>
        <taxon>Nematoda</taxon>
        <taxon>Chromadorea</taxon>
        <taxon>Rhabditida</taxon>
        <taxon>Tylenchina</taxon>
        <taxon>Panagrolaimomorpha</taxon>
        <taxon>Strongyloidoidea</taxon>
        <taxon>Steinernematidae</taxon>
        <taxon>Steinernema</taxon>
    </lineage>
</organism>
<accession>A0A1I7YSK7</accession>
<dbReference type="Proteomes" id="UP000095287">
    <property type="component" value="Unplaced"/>
</dbReference>
<dbReference type="AlphaFoldDB" id="A0A1I7YSK7"/>
<evidence type="ECO:0000313" key="3">
    <source>
        <dbReference type="Proteomes" id="UP000095287"/>
    </source>
</evidence>
<feature type="compositionally biased region" description="Pro residues" evidence="1">
    <location>
        <begin position="116"/>
        <end position="127"/>
    </location>
</feature>
<proteinExistence type="predicted"/>
<evidence type="ECO:0000256" key="2">
    <source>
        <dbReference type="SAM" id="SignalP"/>
    </source>
</evidence>
<name>A0A1I7YSK7_9BILA</name>
<reference evidence="4" key="1">
    <citation type="submission" date="2016-11" db="UniProtKB">
        <authorList>
            <consortium name="WormBaseParasite"/>
        </authorList>
    </citation>
    <scope>IDENTIFICATION</scope>
</reference>
<evidence type="ECO:0000256" key="1">
    <source>
        <dbReference type="SAM" id="MobiDB-lite"/>
    </source>
</evidence>
<protein>
    <submittedName>
        <fullName evidence="4">Secreted protein</fullName>
    </submittedName>
</protein>
<keyword evidence="2" id="KW-0732">Signal</keyword>
<sequence>MACRSSFGPFLTMLAFVIACPVRAHRGRRSQRIVKVLHGKFVEIGFPSCPPRKKKPENGQSSSWKICRNPLTGVLMVGRKSTEMKQGALLKKSKRDAVAHFQHARSKSPDPANARTPPPAPRTPPPARSRSGTPVNDRYRGLVDHTKGIRVMDDIPTAPKNSYRAPRRSRSRSCADE</sequence>
<feature type="compositionally biased region" description="Basic and acidic residues" evidence="1">
    <location>
        <begin position="137"/>
        <end position="153"/>
    </location>
</feature>
<dbReference type="PROSITE" id="PS51257">
    <property type="entry name" value="PROKAR_LIPOPROTEIN"/>
    <property type="match status" value="1"/>
</dbReference>
<feature type="signal peptide" evidence="2">
    <location>
        <begin position="1"/>
        <end position="24"/>
    </location>
</feature>
<feature type="chain" id="PRO_5009312519" evidence="2">
    <location>
        <begin position="25"/>
        <end position="177"/>
    </location>
</feature>
<dbReference type="WBParaSite" id="L893_g19287.t1">
    <property type="protein sequence ID" value="L893_g19287.t1"/>
    <property type="gene ID" value="L893_g19287"/>
</dbReference>
<feature type="region of interest" description="Disordered" evidence="1">
    <location>
        <begin position="85"/>
        <end position="177"/>
    </location>
</feature>